<keyword evidence="6" id="KW-1185">Reference proteome</keyword>
<evidence type="ECO:0000256" key="1">
    <source>
        <dbReference type="ARBA" id="ARBA00022448"/>
    </source>
</evidence>
<dbReference type="CDD" id="cd03230">
    <property type="entry name" value="ABC_DR_subfamily_A"/>
    <property type="match status" value="1"/>
</dbReference>
<dbReference type="Pfam" id="PF00005">
    <property type="entry name" value="ABC_tran"/>
    <property type="match status" value="1"/>
</dbReference>
<evidence type="ECO:0000313" key="6">
    <source>
        <dbReference type="Proteomes" id="UP000659630"/>
    </source>
</evidence>
<dbReference type="EMBL" id="JACONZ010000002">
    <property type="protein sequence ID" value="MBC5581360.1"/>
    <property type="molecule type" value="Genomic_DNA"/>
</dbReference>
<keyword evidence="1" id="KW-0813">Transport</keyword>
<evidence type="ECO:0000256" key="2">
    <source>
        <dbReference type="ARBA" id="ARBA00022741"/>
    </source>
</evidence>
<dbReference type="GO" id="GO:0016887">
    <property type="term" value="F:ATP hydrolysis activity"/>
    <property type="evidence" value="ECO:0007669"/>
    <property type="project" value="InterPro"/>
</dbReference>
<feature type="domain" description="ABC transporter" evidence="4">
    <location>
        <begin position="2"/>
        <end position="233"/>
    </location>
</feature>
<protein>
    <submittedName>
        <fullName evidence="5">ABC transporter ATP-binding protein</fullName>
    </submittedName>
</protein>
<dbReference type="InterPro" id="IPR003593">
    <property type="entry name" value="AAA+_ATPase"/>
</dbReference>
<dbReference type="GO" id="GO:0005524">
    <property type="term" value="F:ATP binding"/>
    <property type="evidence" value="ECO:0007669"/>
    <property type="project" value="UniProtKB-KW"/>
</dbReference>
<dbReference type="InterPro" id="IPR017871">
    <property type="entry name" value="ABC_transporter-like_CS"/>
</dbReference>
<dbReference type="PANTHER" id="PTHR42939">
    <property type="entry name" value="ABC TRANSPORTER ATP-BINDING PROTEIN ALBC-RELATED"/>
    <property type="match status" value="1"/>
</dbReference>
<proteinExistence type="predicted"/>
<keyword evidence="3 5" id="KW-0067">ATP-binding</keyword>
<dbReference type="AlphaFoldDB" id="A0A923L0Z5"/>
<dbReference type="PROSITE" id="PS00211">
    <property type="entry name" value="ABC_TRANSPORTER_1"/>
    <property type="match status" value="1"/>
</dbReference>
<sequence length="243" mass="26045">MLEIRHFSKTYSGGKRAVDDLNLTVEAGSIYGFIGHNGAGKTTTLRSAAGILGFEEGDILIDGHSVKGEPVAAKQVTAFIPDNPDLYDFLTGIGYLTFIADLYGIPKEQRQTLIAKYGDAFELTGALGSPVAGYSHGMKQKLALISALIRQPKLLILDEPFVGLDPLASHLLKGYLHELCQAGSAVFFSTHVLEVAQKLCDHIAIIKDGRLIESGRTADVVGNSSLEDVFLELAQQDGENGEA</sequence>
<name>A0A923L0Z5_9FIRM</name>
<dbReference type="SUPFAM" id="SSF52540">
    <property type="entry name" value="P-loop containing nucleoside triphosphate hydrolases"/>
    <property type="match status" value="1"/>
</dbReference>
<dbReference type="InterPro" id="IPR003439">
    <property type="entry name" value="ABC_transporter-like_ATP-bd"/>
</dbReference>
<dbReference type="RefSeq" id="WP_186887717.1">
    <property type="nucleotide sequence ID" value="NZ_JACONZ010000002.1"/>
</dbReference>
<dbReference type="PANTHER" id="PTHR42939:SF1">
    <property type="entry name" value="ABC TRANSPORTER ATP-BINDING PROTEIN ALBC-RELATED"/>
    <property type="match status" value="1"/>
</dbReference>
<evidence type="ECO:0000256" key="3">
    <source>
        <dbReference type="ARBA" id="ARBA00022840"/>
    </source>
</evidence>
<evidence type="ECO:0000259" key="4">
    <source>
        <dbReference type="PROSITE" id="PS50893"/>
    </source>
</evidence>
<accession>A0A923L0Z5</accession>
<dbReference type="Proteomes" id="UP000659630">
    <property type="component" value="Unassembled WGS sequence"/>
</dbReference>
<comment type="caution">
    <text evidence="5">The sequence shown here is derived from an EMBL/GenBank/DDBJ whole genome shotgun (WGS) entry which is preliminary data.</text>
</comment>
<gene>
    <name evidence="5" type="ORF">H8S23_07540</name>
</gene>
<reference evidence="5" key="1">
    <citation type="submission" date="2020-08" db="EMBL/GenBank/DDBJ databases">
        <title>Genome public.</title>
        <authorList>
            <person name="Liu C."/>
            <person name="Sun Q."/>
        </authorList>
    </citation>
    <scope>NUCLEOTIDE SEQUENCE</scope>
    <source>
        <strain evidence="5">BX8</strain>
    </source>
</reference>
<dbReference type="InterPro" id="IPR027417">
    <property type="entry name" value="P-loop_NTPase"/>
</dbReference>
<evidence type="ECO:0000313" key="5">
    <source>
        <dbReference type="EMBL" id="MBC5581360.1"/>
    </source>
</evidence>
<keyword evidence="2" id="KW-0547">Nucleotide-binding</keyword>
<dbReference type="InterPro" id="IPR051782">
    <property type="entry name" value="ABC_Transporter_VariousFunc"/>
</dbReference>
<organism evidence="5 6">
    <name type="scientific">Anaerofilum hominis</name>
    <dbReference type="NCBI Taxonomy" id="2763016"/>
    <lineage>
        <taxon>Bacteria</taxon>
        <taxon>Bacillati</taxon>
        <taxon>Bacillota</taxon>
        <taxon>Clostridia</taxon>
        <taxon>Eubacteriales</taxon>
        <taxon>Oscillospiraceae</taxon>
        <taxon>Anaerofilum</taxon>
    </lineage>
</organism>
<dbReference type="PROSITE" id="PS50893">
    <property type="entry name" value="ABC_TRANSPORTER_2"/>
    <property type="match status" value="1"/>
</dbReference>
<dbReference type="SMART" id="SM00382">
    <property type="entry name" value="AAA"/>
    <property type="match status" value="1"/>
</dbReference>
<dbReference type="Gene3D" id="3.40.50.300">
    <property type="entry name" value="P-loop containing nucleotide triphosphate hydrolases"/>
    <property type="match status" value="1"/>
</dbReference>